<dbReference type="InterPro" id="IPR004360">
    <property type="entry name" value="Glyas_Fos-R_dOase_dom"/>
</dbReference>
<keyword evidence="3" id="KW-1185">Reference proteome</keyword>
<evidence type="ECO:0000313" key="2">
    <source>
        <dbReference type="EMBL" id="BCJ39821.1"/>
    </source>
</evidence>
<evidence type="ECO:0000313" key="3">
    <source>
        <dbReference type="Proteomes" id="UP000676967"/>
    </source>
</evidence>
<organism evidence="2 3">
    <name type="scientific">Actinoplanes ianthinogenes</name>
    <dbReference type="NCBI Taxonomy" id="122358"/>
    <lineage>
        <taxon>Bacteria</taxon>
        <taxon>Bacillati</taxon>
        <taxon>Actinomycetota</taxon>
        <taxon>Actinomycetes</taxon>
        <taxon>Micromonosporales</taxon>
        <taxon>Micromonosporaceae</taxon>
        <taxon>Actinoplanes</taxon>
    </lineage>
</organism>
<dbReference type="InterPro" id="IPR029068">
    <property type="entry name" value="Glyas_Bleomycin-R_OHBP_Dase"/>
</dbReference>
<dbReference type="SUPFAM" id="SSF54593">
    <property type="entry name" value="Glyoxalase/Bleomycin resistance protein/Dihydroxybiphenyl dioxygenase"/>
    <property type="match status" value="1"/>
</dbReference>
<sequence length="143" mass="15779">MYDPKRGYPIVVPCVLYDDPVRAATWLTTVLELRPVVRAELPDGWVGHVELERAGSVVLLGRRGGQFAGTDSVTQVFVDDVEATCRRVADAGGTVVEAPQDRPWGVRQATLADLEHQRWVVCEHLRDTEPADWYGTVLGPMPG</sequence>
<feature type="domain" description="VOC" evidence="1">
    <location>
        <begin position="7"/>
        <end position="124"/>
    </location>
</feature>
<dbReference type="EMBL" id="AP023356">
    <property type="protein sequence ID" value="BCJ39821.1"/>
    <property type="molecule type" value="Genomic_DNA"/>
</dbReference>
<accession>A0ABN6C5K6</accession>
<name>A0ABN6C5K6_9ACTN</name>
<reference evidence="2 3" key="1">
    <citation type="submission" date="2020-08" db="EMBL/GenBank/DDBJ databases">
        <title>Whole genome shotgun sequence of Actinoplanes ianthinogenes NBRC 13996.</title>
        <authorList>
            <person name="Komaki H."/>
            <person name="Tamura T."/>
        </authorList>
    </citation>
    <scope>NUCLEOTIDE SEQUENCE [LARGE SCALE GENOMIC DNA]</scope>
    <source>
        <strain evidence="2 3">NBRC 13996</strain>
    </source>
</reference>
<protein>
    <recommendedName>
        <fullName evidence="1">VOC domain-containing protein</fullName>
    </recommendedName>
</protein>
<dbReference type="InterPro" id="IPR037523">
    <property type="entry name" value="VOC_core"/>
</dbReference>
<dbReference type="Pfam" id="PF00903">
    <property type="entry name" value="Glyoxalase"/>
    <property type="match status" value="1"/>
</dbReference>
<gene>
    <name evidence="2" type="ORF">Aiant_04780</name>
</gene>
<proteinExistence type="predicted"/>
<dbReference type="Proteomes" id="UP000676967">
    <property type="component" value="Chromosome"/>
</dbReference>
<dbReference type="RefSeq" id="WP_189330709.1">
    <property type="nucleotide sequence ID" value="NZ_AP023356.1"/>
</dbReference>
<dbReference type="Gene3D" id="3.30.720.120">
    <property type="match status" value="1"/>
</dbReference>
<dbReference type="PROSITE" id="PS51819">
    <property type="entry name" value="VOC"/>
    <property type="match status" value="1"/>
</dbReference>
<dbReference type="Gene3D" id="3.30.720.110">
    <property type="match status" value="1"/>
</dbReference>
<evidence type="ECO:0000259" key="1">
    <source>
        <dbReference type="PROSITE" id="PS51819"/>
    </source>
</evidence>